<evidence type="ECO:0000259" key="6">
    <source>
        <dbReference type="PROSITE" id="PS50011"/>
    </source>
</evidence>
<keyword evidence="4" id="KW-0418">Kinase</keyword>
<evidence type="ECO:0000313" key="8">
    <source>
        <dbReference type="Proteomes" id="UP000319731"/>
    </source>
</evidence>
<keyword evidence="2 3" id="KW-0067">ATP-binding</keyword>
<dbReference type="SUPFAM" id="SSF56112">
    <property type="entry name" value="Protein kinase-like (PK-like)"/>
    <property type="match status" value="1"/>
</dbReference>
<name>A0A507CFL7_9FUNG</name>
<dbReference type="InterPro" id="IPR011009">
    <property type="entry name" value="Kinase-like_dom_sf"/>
</dbReference>
<feature type="binding site" evidence="3">
    <location>
        <position position="46"/>
    </location>
    <ligand>
        <name>ATP</name>
        <dbReference type="ChEBI" id="CHEBI:30616"/>
    </ligand>
</feature>
<organism evidence="7 8">
    <name type="scientific">Synchytrium microbalum</name>
    <dbReference type="NCBI Taxonomy" id="1806994"/>
    <lineage>
        <taxon>Eukaryota</taxon>
        <taxon>Fungi</taxon>
        <taxon>Fungi incertae sedis</taxon>
        <taxon>Chytridiomycota</taxon>
        <taxon>Chytridiomycota incertae sedis</taxon>
        <taxon>Chytridiomycetes</taxon>
        <taxon>Synchytriales</taxon>
        <taxon>Synchytriaceae</taxon>
        <taxon>Synchytrium</taxon>
    </lineage>
</organism>
<gene>
    <name evidence="7" type="ORF">SmJEL517_g00255</name>
</gene>
<feature type="compositionally biased region" description="Low complexity" evidence="5">
    <location>
        <begin position="350"/>
        <end position="367"/>
    </location>
</feature>
<dbReference type="FunFam" id="1.10.510.10:FF:000571">
    <property type="entry name" value="Maternal embryonic leucine zipper kinase"/>
    <property type="match status" value="1"/>
</dbReference>
<keyword evidence="4" id="KW-0808">Transferase</keyword>
<dbReference type="GO" id="GO:0005524">
    <property type="term" value="F:ATP binding"/>
    <property type="evidence" value="ECO:0007669"/>
    <property type="project" value="UniProtKB-UniRule"/>
</dbReference>
<dbReference type="InterPro" id="IPR000719">
    <property type="entry name" value="Prot_kinase_dom"/>
</dbReference>
<evidence type="ECO:0000256" key="1">
    <source>
        <dbReference type="ARBA" id="ARBA00022741"/>
    </source>
</evidence>
<accession>A0A507CFL7</accession>
<dbReference type="GeneID" id="42001482"/>
<feature type="domain" description="Protein kinase" evidence="6">
    <location>
        <begin position="17"/>
        <end position="270"/>
    </location>
</feature>
<dbReference type="InterPro" id="IPR017441">
    <property type="entry name" value="Protein_kinase_ATP_BS"/>
</dbReference>
<keyword evidence="4" id="KW-0723">Serine/threonine-protein kinase</keyword>
<dbReference type="OrthoDB" id="40902at2759"/>
<dbReference type="CDD" id="cd05117">
    <property type="entry name" value="STKc_CAMK"/>
    <property type="match status" value="1"/>
</dbReference>
<dbReference type="PROSITE" id="PS50011">
    <property type="entry name" value="PROTEIN_KINASE_DOM"/>
    <property type="match status" value="1"/>
</dbReference>
<dbReference type="PROSITE" id="PS00107">
    <property type="entry name" value="PROTEIN_KINASE_ATP"/>
    <property type="match status" value="1"/>
</dbReference>
<protein>
    <recommendedName>
        <fullName evidence="6">Protein kinase domain-containing protein</fullName>
    </recommendedName>
</protein>
<dbReference type="PROSITE" id="PS00108">
    <property type="entry name" value="PROTEIN_KINASE_ST"/>
    <property type="match status" value="1"/>
</dbReference>
<dbReference type="EMBL" id="QEAO01000001">
    <property type="protein sequence ID" value="TPX37969.1"/>
    <property type="molecule type" value="Genomic_DNA"/>
</dbReference>
<dbReference type="Proteomes" id="UP000319731">
    <property type="component" value="Unassembled WGS sequence"/>
</dbReference>
<keyword evidence="1 3" id="KW-0547">Nucleotide-binding</keyword>
<comment type="similarity">
    <text evidence="4">Belongs to the protein kinase superfamily.</text>
</comment>
<comment type="caution">
    <text evidence="7">The sequence shown here is derived from an EMBL/GenBank/DDBJ whole genome shotgun (WGS) entry which is preliminary data.</text>
</comment>
<dbReference type="PANTHER" id="PTHR24347">
    <property type="entry name" value="SERINE/THREONINE-PROTEIN KINASE"/>
    <property type="match status" value="1"/>
</dbReference>
<dbReference type="InterPro" id="IPR008271">
    <property type="entry name" value="Ser/Thr_kinase_AS"/>
</dbReference>
<sequence>MPTQPQPPAASLSPCEYRTGKTLGQGSYATVKEATHIKDGQKYACKIISKKLMQGKEYMILNEIDILKKVSKGHHNIVTLWDLYLVMDLCTGGELFDRICELGCFYEQNAAQVVRTVTDAVAYLHEHNIVHRDIKAENLLFRSKDSDELVLADFGLSKIMGESNFEALKTMCGTPGYMAPEVIRKSGHGRPVDLWSIGVLTYFLLCGYTPFDAPSHHEEVAKILSNNFSFTPTEYWADVSEDAKDFIRKLFVVDPHGRLTARQALEHPWLASLPPMIGRNGIVAPDSAVTELDVPVNTVLPAGEHSPENGTNLAPKLMNAKSRFRKVVDAVLFANRISLASQDNLHERASTTSNTSATPATATTSTNGLPEHLHPTEDQVVNGVLMVVAR</sequence>
<evidence type="ECO:0000256" key="5">
    <source>
        <dbReference type="SAM" id="MobiDB-lite"/>
    </source>
</evidence>
<evidence type="ECO:0000256" key="2">
    <source>
        <dbReference type="ARBA" id="ARBA00022840"/>
    </source>
</evidence>
<proteinExistence type="inferred from homology"/>
<dbReference type="SMART" id="SM00220">
    <property type="entry name" value="S_TKc"/>
    <property type="match status" value="1"/>
</dbReference>
<feature type="region of interest" description="Disordered" evidence="5">
    <location>
        <begin position="345"/>
        <end position="375"/>
    </location>
</feature>
<dbReference type="STRING" id="1806994.A0A507CFL7"/>
<dbReference type="AlphaFoldDB" id="A0A507CFL7"/>
<dbReference type="Gene3D" id="1.10.510.10">
    <property type="entry name" value="Transferase(Phosphotransferase) domain 1"/>
    <property type="match status" value="1"/>
</dbReference>
<evidence type="ECO:0000256" key="4">
    <source>
        <dbReference type="RuleBase" id="RU000304"/>
    </source>
</evidence>
<keyword evidence="8" id="KW-1185">Reference proteome</keyword>
<dbReference type="RefSeq" id="XP_031027684.1">
    <property type="nucleotide sequence ID" value="XM_031166185.1"/>
</dbReference>
<dbReference type="GO" id="GO:0004674">
    <property type="term" value="F:protein serine/threonine kinase activity"/>
    <property type="evidence" value="ECO:0007669"/>
    <property type="project" value="UniProtKB-KW"/>
</dbReference>
<evidence type="ECO:0000256" key="3">
    <source>
        <dbReference type="PROSITE-ProRule" id="PRU10141"/>
    </source>
</evidence>
<reference evidence="7 8" key="1">
    <citation type="journal article" date="2019" name="Sci. Rep.">
        <title>Comparative genomics of chytrid fungi reveal insights into the obligate biotrophic and pathogenic lifestyle of Synchytrium endobioticum.</title>
        <authorList>
            <person name="van de Vossenberg B.T.L.H."/>
            <person name="Warris S."/>
            <person name="Nguyen H.D.T."/>
            <person name="van Gent-Pelzer M.P.E."/>
            <person name="Joly D.L."/>
            <person name="van de Geest H.C."/>
            <person name="Bonants P.J.M."/>
            <person name="Smith D.S."/>
            <person name="Levesque C.A."/>
            <person name="van der Lee T.A.J."/>
        </authorList>
    </citation>
    <scope>NUCLEOTIDE SEQUENCE [LARGE SCALE GENOMIC DNA]</scope>
    <source>
        <strain evidence="7 8">JEL517</strain>
    </source>
</reference>
<evidence type="ECO:0000313" key="7">
    <source>
        <dbReference type="EMBL" id="TPX37969.1"/>
    </source>
</evidence>
<dbReference type="Pfam" id="PF00069">
    <property type="entry name" value="Pkinase"/>
    <property type="match status" value="1"/>
</dbReference>